<dbReference type="Gene3D" id="3.50.4.10">
    <property type="entry name" value="Hepatocyte Growth Factor"/>
    <property type="match status" value="1"/>
</dbReference>
<dbReference type="SUPFAM" id="SSF57414">
    <property type="entry name" value="Hairpin loop containing domain-like"/>
    <property type="match status" value="1"/>
</dbReference>
<evidence type="ECO:0000256" key="1">
    <source>
        <dbReference type="SAM" id="MobiDB-lite"/>
    </source>
</evidence>
<dbReference type="AlphaFoldDB" id="A0A8S3PWZ0"/>
<gene>
    <name evidence="3" type="ORF">MEDL_3158</name>
</gene>
<evidence type="ECO:0000259" key="2">
    <source>
        <dbReference type="SMART" id="SM00473"/>
    </source>
</evidence>
<dbReference type="Proteomes" id="UP000683360">
    <property type="component" value="Unassembled WGS sequence"/>
</dbReference>
<sequence>MPGNVDNRKRQENFKETYIPESDTKTGPRSLMKALGKNNPASIPFAGNTGPLNHVTGEQSITRMIGGRRRRQSYRTNQLFTVGKGLTNNGIKVLGNKLAVMTISDLESMLDMKNVDPVEIQRLTKEIKDLAKALLEELIEKILGGDGKEFESFDFTLDGDFSQPRQNVKFFDLSEQFQLGGFISLNLKFSAGAYWGVKFVVGAKIFSMTVFTEVEPYAGLTVSGEVGLCVLVLCGQLQVRGMIMELRFPTRAEISFNKFPIDVGISMYLDLIPIKIEFSALVTIELSIAGKEVAKKTLYKDVLWSYTAPTIRTKIVETIAKEKIIHHQKYLRRKRSTARCIVRQIPDQDFTEPLFEVSLRAKDDKSDVTLFLNVGTRPGDSDVLKERPLGGPSTIIKDEEFITSSNPDALKAAVKINEDSELNHRMVGVGYGKDIYGDQIIRWSDVVLQKYRHGYIRMRTGRLIGPKAGPDKSTPTEGDCARYCADFPVTKCLSFNYDFKDGTCEVMEAIENKKYKLSKSRLFEHFEKMAE</sequence>
<dbReference type="EMBL" id="CAJPWZ010000181">
    <property type="protein sequence ID" value="CAG2187685.1"/>
    <property type="molecule type" value="Genomic_DNA"/>
</dbReference>
<dbReference type="Pfam" id="PF00024">
    <property type="entry name" value="PAN_1"/>
    <property type="match status" value="1"/>
</dbReference>
<organism evidence="3 4">
    <name type="scientific">Mytilus edulis</name>
    <name type="common">Blue mussel</name>
    <dbReference type="NCBI Taxonomy" id="6550"/>
    <lineage>
        <taxon>Eukaryota</taxon>
        <taxon>Metazoa</taxon>
        <taxon>Spiralia</taxon>
        <taxon>Lophotrochozoa</taxon>
        <taxon>Mollusca</taxon>
        <taxon>Bivalvia</taxon>
        <taxon>Autobranchia</taxon>
        <taxon>Pteriomorphia</taxon>
        <taxon>Mytilida</taxon>
        <taxon>Mytiloidea</taxon>
        <taxon>Mytilidae</taxon>
        <taxon>Mytilinae</taxon>
        <taxon>Mytilus</taxon>
    </lineage>
</organism>
<protein>
    <recommendedName>
        <fullName evidence="2">Apple domain-containing protein</fullName>
    </recommendedName>
</protein>
<evidence type="ECO:0000313" key="4">
    <source>
        <dbReference type="Proteomes" id="UP000683360"/>
    </source>
</evidence>
<dbReference type="SMART" id="SM00473">
    <property type="entry name" value="PAN_AP"/>
    <property type="match status" value="1"/>
</dbReference>
<evidence type="ECO:0000313" key="3">
    <source>
        <dbReference type="EMBL" id="CAG2187685.1"/>
    </source>
</evidence>
<keyword evidence="4" id="KW-1185">Reference proteome</keyword>
<reference evidence="3" key="1">
    <citation type="submission" date="2021-03" db="EMBL/GenBank/DDBJ databases">
        <authorList>
            <person name="Bekaert M."/>
        </authorList>
    </citation>
    <scope>NUCLEOTIDE SEQUENCE</scope>
</reference>
<dbReference type="OrthoDB" id="6155454at2759"/>
<comment type="caution">
    <text evidence="3">The sequence shown here is derived from an EMBL/GenBank/DDBJ whole genome shotgun (WGS) entry which is preliminary data.</text>
</comment>
<name>A0A8S3PWZ0_MYTED</name>
<accession>A0A8S3PWZ0</accession>
<dbReference type="InterPro" id="IPR003609">
    <property type="entry name" value="Pan_app"/>
</dbReference>
<feature type="compositionally biased region" description="Basic and acidic residues" evidence="1">
    <location>
        <begin position="1"/>
        <end position="15"/>
    </location>
</feature>
<feature type="domain" description="Apple" evidence="2">
    <location>
        <begin position="450"/>
        <end position="529"/>
    </location>
</feature>
<feature type="region of interest" description="Disordered" evidence="1">
    <location>
        <begin position="1"/>
        <end position="29"/>
    </location>
</feature>
<proteinExistence type="predicted"/>